<dbReference type="PANTHER" id="PTHR43290:SF2">
    <property type="entry name" value="MEVALONATE KINASE"/>
    <property type="match status" value="1"/>
</dbReference>
<dbReference type="Gene3D" id="3.30.70.890">
    <property type="entry name" value="GHMP kinase, C-terminal domain"/>
    <property type="match status" value="1"/>
</dbReference>
<evidence type="ECO:0000256" key="12">
    <source>
        <dbReference type="ARBA" id="ARBA00023098"/>
    </source>
</evidence>
<feature type="transmembrane region" description="Helical" evidence="16">
    <location>
        <begin position="387"/>
        <end position="405"/>
    </location>
</feature>
<dbReference type="GO" id="GO:0016126">
    <property type="term" value="P:sterol biosynthetic process"/>
    <property type="evidence" value="ECO:0007669"/>
    <property type="project" value="UniProtKB-KW"/>
</dbReference>
<keyword evidence="16" id="KW-0812">Transmembrane</keyword>
<keyword evidence="5 14" id="KW-0963">Cytoplasm</keyword>
<evidence type="ECO:0000256" key="4">
    <source>
        <dbReference type="ARBA" id="ARBA00012103"/>
    </source>
</evidence>
<comment type="pathway">
    <text evidence="13 14">Isoprenoid biosynthesis; isopentenyl diphosphate biosynthesis via mevalonate pathway; isopentenyl diphosphate from (R)-mevalonate: step 1/3.</text>
</comment>
<evidence type="ECO:0000256" key="14">
    <source>
        <dbReference type="RuleBase" id="RU363087"/>
    </source>
</evidence>
<evidence type="ECO:0000313" key="20">
    <source>
        <dbReference type="Proteomes" id="UP001230188"/>
    </source>
</evidence>
<dbReference type="Pfam" id="PF00288">
    <property type="entry name" value="GHMP_kinases_N"/>
    <property type="match status" value="1"/>
</dbReference>
<dbReference type="InterPro" id="IPR014721">
    <property type="entry name" value="Ribsml_uS5_D2-typ_fold_subgr"/>
</dbReference>
<keyword evidence="14" id="KW-0752">Steroid biosynthesis</keyword>
<dbReference type="InterPro" id="IPR013750">
    <property type="entry name" value="GHMP_kinase_C_dom"/>
</dbReference>
<evidence type="ECO:0000256" key="7">
    <source>
        <dbReference type="ARBA" id="ARBA00022679"/>
    </source>
</evidence>
<keyword evidence="16" id="KW-0472">Membrane</keyword>
<dbReference type="Proteomes" id="UP001230188">
    <property type="component" value="Unassembled WGS sequence"/>
</dbReference>
<dbReference type="NCBIfam" id="TIGR00549">
    <property type="entry name" value="mevalon_kin"/>
    <property type="match status" value="1"/>
</dbReference>
<feature type="domain" description="GHMP kinase N-terminal" evidence="17">
    <location>
        <begin position="101"/>
        <end position="184"/>
    </location>
</feature>
<dbReference type="InterPro" id="IPR036554">
    <property type="entry name" value="GHMP_kinase_C_sf"/>
</dbReference>
<keyword evidence="20" id="KW-1185">Reference proteome</keyword>
<evidence type="ECO:0000256" key="16">
    <source>
        <dbReference type="SAM" id="Phobius"/>
    </source>
</evidence>
<dbReference type="GO" id="GO:0019287">
    <property type="term" value="P:isopentenyl diphosphate biosynthetic process, mevalonate pathway"/>
    <property type="evidence" value="ECO:0007669"/>
    <property type="project" value="TreeGrafter"/>
</dbReference>
<keyword evidence="16" id="KW-1133">Transmembrane helix</keyword>
<evidence type="ECO:0000256" key="15">
    <source>
        <dbReference type="SAM" id="MobiDB-lite"/>
    </source>
</evidence>
<dbReference type="PANTHER" id="PTHR43290">
    <property type="entry name" value="MEVALONATE KINASE"/>
    <property type="match status" value="1"/>
</dbReference>
<evidence type="ECO:0000313" key="19">
    <source>
        <dbReference type="EMBL" id="KAJ8604484.1"/>
    </source>
</evidence>
<dbReference type="GO" id="GO:0004496">
    <property type="term" value="F:mevalonate kinase activity"/>
    <property type="evidence" value="ECO:0007669"/>
    <property type="project" value="UniProtKB-EC"/>
</dbReference>
<reference evidence="19" key="1">
    <citation type="submission" date="2023-01" db="EMBL/GenBank/DDBJ databases">
        <title>Metagenome sequencing of chrysophaentin producing Chrysophaeum taylorii.</title>
        <authorList>
            <person name="Davison J."/>
            <person name="Bewley C."/>
        </authorList>
    </citation>
    <scope>NUCLEOTIDE SEQUENCE</scope>
    <source>
        <strain evidence="19">NIES-1699</strain>
    </source>
</reference>
<keyword evidence="7 14" id="KW-0808">Transferase</keyword>
<dbReference type="PRINTS" id="PR00959">
    <property type="entry name" value="MEVGALKINASE"/>
</dbReference>
<dbReference type="GO" id="GO:0009536">
    <property type="term" value="C:plastid"/>
    <property type="evidence" value="ECO:0007669"/>
    <property type="project" value="UniProtKB-SubCell"/>
</dbReference>
<feature type="region of interest" description="Disordered" evidence="15">
    <location>
        <begin position="353"/>
        <end position="387"/>
    </location>
</feature>
<evidence type="ECO:0000256" key="11">
    <source>
        <dbReference type="ARBA" id="ARBA00022842"/>
    </source>
</evidence>
<keyword evidence="8 14" id="KW-0547">Nucleotide-binding</keyword>
<feature type="compositionally biased region" description="Acidic residues" evidence="15">
    <location>
        <begin position="356"/>
        <end position="374"/>
    </location>
</feature>
<dbReference type="Gene3D" id="3.30.230.10">
    <property type="match status" value="1"/>
</dbReference>
<proteinExistence type="inferred from homology"/>
<evidence type="ECO:0000256" key="8">
    <source>
        <dbReference type="ARBA" id="ARBA00022741"/>
    </source>
</evidence>
<evidence type="ECO:0000256" key="2">
    <source>
        <dbReference type="ARBA" id="ARBA00004496"/>
    </source>
</evidence>
<organism evidence="19 20">
    <name type="scientific">Chrysophaeum taylorii</name>
    <dbReference type="NCBI Taxonomy" id="2483200"/>
    <lineage>
        <taxon>Eukaryota</taxon>
        <taxon>Sar</taxon>
        <taxon>Stramenopiles</taxon>
        <taxon>Ochrophyta</taxon>
        <taxon>Pelagophyceae</taxon>
        <taxon>Pelagomonadales</taxon>
        <taxon>Pelagomonadaceae</taxon>
        <taxon>Chrysophaeum</taxon>
    </lineage>
</organism>
<evidence type="ECO:0000256" key="10">
    <source>
        <dbReference type="ARBA" id="ARBA00022840"/>
    </source>
</evidence>
<comment type="subcellular location">
    <subcellularLocation>
        <location evidence="2 14">Cytoplasm</location>
    </subcellularLocation>
    <subcellularLocation>
        <location evidence="1">Plastid</location>
    </subcellularLocation>
</comment>
<keyword evidence="10 14" id="KW-0067">ATP-binding</keyword>
<accession>A0AAD7UFB5</accession>
<keyword evidence="9 14" id="KW-0418">Kinase</keyword>
<comment type="caution">
    <text evidence="19">The sequence shown here is derived from an EMBL/GenBank/DDBJ whole genome shotgun (WGS) entry which is preliminary data.</text>
</comment>
<protein>
    <recommendedName>
        <fullName evidence="4 14">Mevalonate kinase</fullName>
        <shortName evidence="14">MK</shortName>
        <ecNumber evidence="4 14">2.7.1.36</ecNumber>
    </recommendedName>
</protein>
<evidence type="ECO:0000256" key="13">
    <source>
        <dbReference type="ARBA" id="ARBA00029438"/>
    </source>
</evidence>
<evidence type="ECO:0000256" key="3">
    <source>
        <dbReference type="ARBA" id="ARBA00006495"/>
    </source>
</evidence>
<dbReference type="InterPro" id="IPR020568">
    <property type="entry name" value="Ribosomal_Su5_D2-typ_SF"/>
</dbReference>
<dbReference type="SUPFAM" id="SSF54211">
    <property type="entry name" value="Ribosomal protein S5 domain 2-like"/>
    <property type="match status" value="1"/>
</dbReference>
<evidence type="ECO:0000256" key="1">
    <source>
        <dbReference type="ARBA" id="ARBA00004474"/>
    </source>
</evidence>
<dbReference type="EC" id="2.7.1.36" evidence="4 14"/>
<dbReference type="AlphaFoldDB" id="A0AAD7UFB5"/>
<comment type="catalytic activity">
    <reaction evidence="14">
        <text>(R)-mevalonate + ATP = (R)-5-phosphomevalonate + ADP + H(+)</text>
        <dbReference type="Rhea" id="RHEA:17065"/>
        <dbReference type="ChEBI" id="CHEBI:15378"/>
        <dbReference type="ChEBI" id="CHEBI:30616"/>
        <dbReference type="ChEBI" id="CHEBI:36464"/>
        <dbReference type="ChEBI" id="CHEBI:58146"/>
        <dbReference type="ChEBI" id="CHEBI:456216"/>
        <dbReference type="EC" id="2.7.1.36"/>
    </reaction>
</comment>
<sequence length="414" mass="43061">MTIIASAPGKVILFGEHAVVHGSHAVAAALSSLRVFARLEPRSDNRVRIELLDLGVWWEDETSALGITRARGEAPEPPPSSKKPNGRALELARRLEAPLVAVAYLCAELCDAEGATLAVKSGGLPAGAGLGSSAAVAVACAAALCVGATGALRKDVANAWAFAAEVVQHGRPSGLDNALSCYGGGVVAVRRGAGLERNTLEIPPLKLLITNTRVARSTKELVAKVAAEFEAAPGPVRRLFDAIDTIALDFASACRENRVATPFVARLVRLNHALLRALGASHPALEAVADMATEAGAPATKLTGAGGGGCAITLLHDAEGIEIADDKVRRLVQKLRRRGFDCYQTDLGGPGVRCYDDDDDDEPPGATPFDDDDDDKKKNGSSRPHSSSLAVMVAAVVLLLSFALLKNRAGSAAR</sequence>
<dbReference type="GO" id="GO:0005829">
    <property type="term" value="C:cytosol"/>
    <property type="evidence" value="ECO:0007669"/>
    <property type="project" value="TreeGrafter"/>
</dbReference>
<keyword evidence="14" id="KW-0756">Sterol biosynthesis</keyword>
<evidence type="ECO:0000256" key="5">
    <source>
        <dbReference type="ARBA" id="ARBA00022490"/>
    </source>
</evidence>
<dbReference type="PROSITE" id="PS00627">
    <property type="entry name" value="GHMP_KINASES_ATP"/>
    <property type="match status" value="1"/>
</dbReference>
<dbReference type="InterPro" id="IPR006205">
    <property type="entry name" value="Mev_gal_kin"/>
</dbReference>
<evidence type="ECO:0000256" key="9">
    <source>
        <dbReference type="ARBA" id="ARBA00022777"/>
    </source>
</evidence>
<dbReference type="Pfam" id="PF08544">
    <property type="entry name" value="GHMP_kinases_C"/>
    <property type="match status" value="1"/>
</dbReference>
<name>A0AAD7UFB5_9STRA</name>
<comment type="similarity">
    <text evidence="3 14">Belongs to the GHMP kinase family. Mevalonate kinase subfamily.</text>
</comment>
<gene>
    <name evidence="19" type="ORF">CTAYLR_000976</name>
</gene>
<dbReference type="GO" id="GO:0005524">
    <property type="term" value="F:ATP binding"/>
    <property type="evidence" value="ECO:0007669"/>
    <property type="project" value="UniProtKB-KW"/>
</dbReference>
<evidence type="ECO:0000256" key="6">
    <source>
        <dbReference type="ARBA" id="ARBA00022516"/>
    </source>
</evidence>
<keyword evidence="14" id="KW-0753">Steroid metabolism</keyword>
<dbReference type="InterPro" id="IPR006204">
    <property type="entry name" value="GHMP_kinase_N_dom"/>
</dbReference>
<keyword evidence="12 14" id="KW-0443">Lipid metabolism</keyword>
<keyword evidence="14" id="KW-1207">Sterol metabolism</keyword>
<dbReference type="SUPFAM" id="SSF55060">
    <property type="entry name" value="GHMP Kinase, C-terminal domain"/>
    <property type="match status" value="1"/>
</dbReference>
<dbReference type="InterPro" id="IPR006203">
    <property type="entry name" value="GHMP_knse_ATP-bd_CS"/>
</dbReference>
<evidence type="ECO:0000259" key="18">
    <source>
        <dbReference type="Pfam" id="PF08544"/>
    </source>
</evidence>
<feature type="domain" description="GHMP kinase C-terminal" evidence="18">
    <location>
        <begin position="265"/>
        <end position="324"/>
    </location>
</feature>
<dbReference type="EMBL" id="JAQMWT010000330">
    <property type="protein sequence ID" value="KAJ8604484.1"/>
    <property type="molecule type" value="Genomic_DNA"/>
</dbReference>
<keyword evidence="6 14" id="KW-0444">Lipid biosynthesis</keyword>
<keyword evidence="11" id="KW-0460">Magnesium</keyword>
<evidence type="ECO:0000259" key="17">
    <source>
        <dbReference type="Pfam" id="PF00288"/>
    </source>
</evidence>